<feature type="domain" description="Metallo-beta-lactamase" evidence="11">
    <location>
        <begin position="42"/>
        <end position="237"/>
    </location>
</feature>
<keyword evidence="1 9" id="KW-0963">Cytoplasm</keyword>
<dbReference type="InterPro" id="IPR011108">
    <property type="entry name" value="RMMBL"/>
</dbReference>
<dbReference type="NCBIfam" id="TIGR00649">
    <property type="entry name" value="MG423"/>
    <property type="match status" value="1"/>
</dbReference>
<dbReference type="Gene3D" id="3.40.50.10710">
    <property type="entry name" value="Metallo-hydrolase/oxidoreductase"/>
    <property type="match status" value="1"/>
</dbReference>
<evidence type="ECO:0000256" key="9">
    <source>
        <dbReference type="HAMAP-Rule" id="MF_01491"/>
    </source>
</evidence>
<comment type="subunit">
    <text evidence="9">Homodimer, may be a subunit of the RNA degradosome.</text>
</comment>
<comment type="caution">
    <text evidence="9">Lacks conserved residue(s) required for the propagation of feature annotation.</text>
</comment>
<dbReference type="HAMAP" id="MF_01491">
    <property type="entry name" value="RNase_J_bact"/>
    <property type="match status" value="1"/>
</dbReference>
<evidence type="ECO:0000256" key="4">
    <source>
        <dbReference type="ARBA" id="ARBA00022759"/>
    </source>
</evidence>
<organism evidence="12 13">
    <name type="scientific">Amedibacillus dolichus</name>
    <dbReference type="NCBI Taxonomy" id="31971"/>
    <lineage>
        <taxon>Bacteria</taxon>
        <taxon>Bacillati</taxon>
        <taxon>Bacillota</taxon>
        <taxon>Erysipelotrichia</taxon>
        <taxon>Erysipelotrichales</taxon>
        <taxon>Erysipelotrichaceae</taxon>
        <taxon>Amedibacillus</taxon>
    </lineage>
</organism>
<keyword evidence="13" id="KW-1185">Reference proteome</keyword>
<accession>A0ABT7UCM7</accession>
<keyword evidence="7 9" id="KW-0269">Exonuclease</keyword>
<dbReference type="Pfam" id="PF07521">
    <property type="entry name" value="RMMBL"/>
    <property type="match status" value="1"/>
</dbReference>
<dbReference type="SUPFAM" id="SSF56281">
    <property type="entry name" value="Metallo-hydrolase/oxidoreductase"/>
    <property type="match status" value="1"/>
</dbReference>
<dbReference type="EC" id="3.1.-.-" evidence="9"/>
<comment type="caution">
    <text evidence="12">The sequence shown here is derived from an EMBL/GenBank/DDBJ whole genome shotgun (WGS) entry which is preliminary data.</text>
</comment>
<dbReference type="NCBIfam" id="NF047419">
    <property type="entry name" value="RNase_J1_RnjA"/>
    <property type="match status" value="1"/>
</dbReference>
<dbReference type="InterPro" id="IPR042173">
    <property type="entry name" value="RNase_J_2"/>
</dbReference>
<feature type="region of interest" description="Disordered" evidence="10">
    <location>
        <begin position="1"/>
        <end position="20"/>
    </location>
</feature>
<dbReference type="EMBL" id="JAUDCG010000020">
    <property type="protein sequence ID" value="MDM8157155.1"/>
    <property type="molecule type" value="Genomic_DNA"/>
</dbReference>
<dbReference type="Pfam" id="PF00753">
    <property type="entry name" value="Lactamase_B"/>
    <property type="match status" value="1"/>
</dbReference>
<feature type="compositionally biased region" description="Basic residues" evidence="10">
    <location>
        <begin position="651"/>
        <end position="663"/>
    </location>
</feature>
<keyword evidence="2 9" id="KW-0540">Nuclease</keyword>
<dbReference type="InterPro" id="IPR055132">
    <property type="entry name" value="RNase_J_b_CASP"/>
</dbReference>
<proteinExistence type="inferred from homology"/>
<keyword evidence="8 9" id="KW-0694">RNA-binding</keyword>
<comment type="similarity">
    <text evidence="9">Belongs to the metallo-beta-lactamase superfamily. RNA-metabolizing metallo-beta-lactamase-like family. Bacterial RNase J subfamily.</text>
</comment>
<feature type="compositionally biased region" description="Basic and acidic residues" evidence="10">
    <location>
        <begin position="598"/>
        <end position="613"/>
    </location>
</feature>
<dbReference type="InterPro" id="IPR036866">
    <property type="entry name" value="RibonucZ/Hydroxyglut_hydro"/>
</dbReference>
<gene>
    <name evidence="9" type="primary">rnj</name>
    <name evidence="12" type="ORF">QUV96_05815</name>
</gene>
<evidence type="ECO:0000256" key="2">
    <source>
        <dbReference type="ARBA" id="ARBA00022722"/>
    </source>
</evidence>
<dbReference type="SMART" id="SM00849">
    <property type="entry name" value="Lactamase_B"/>
    <property type="match status" value="1"/>
</dbReference>
<evidence type="ECO:0000256" key="3">
    <source>
        <dbReference type="ARBA" id="ARBA00022723"/>
    </source>
</evidence>
<dbReference type="Pfam" id="PF22505">
    <property type="entry name" value="RNase_J_b_CASP"/>
    <property type="match status" value="1"/>
</dbReference>
<evidence type="ECO:0000256" key="5">
    <source>
        <dbReference type="ARBA" id="ARBA00022801"/>
    </source>
</evidence>
<evidence type="ECO:0000256" key="6">
    <source>
        <dbReference type="ARBA" id="ARBA00022833"/>
    </source>
</evidence>
<dbReference type="PANTHER" id="PTHR43694">
    <property type="entry name" value="RIBONUCLEASE J"/>
    <property type="match status" value="1"/>
</dbReference>
<comment type="subcellular location">
    <subcellularLocation>
        <location evidence="9">Cytoplasm</location>
    </subcellularLocation>
</comment>
<feature type="region of interest" description="Disordered" evidence="10">
    <location>
        <begin position="586"/>
        <end position="669"/>
    </location>
</feature>
<evidence type="ECO:0000256" key="10">
    <source>
        <dbReference type="SAM" id="MobiDB-lite"/>
    </source>
</evidence>
<name>A0ABT7UCM7_9FIRM</name>
<dbReference type="Proteomes" id="UP001529340">
    <property type="component" value="Unassembled WGS sequence"/>
</dbReference>
<dbReference type="InterPro" id="IPR030854">
    <property type="entry name" value="RNase_J_bac"/>
</dbReference>
<feature type="compositionally biased region" description="Low complexity" evidence="10">
    <location>
        <begin position="633"/>
        <end position="649"/>
    </location>
</feature>
<evidence type="ECO:0000256" key="7">
    <source>
        <dbReference type="ARBA" id="ARBA00022839"/>
    </source>
</evidence>
<keyword evidence="9" id="KW-0698">rRNA processing</keyword>
<dbReference type="PANTHER" id="PTHR43694:SF1">
    <property type="entry name" value="RIBONUCLEASE J"/>
    <property type="match status" value="1"/>
</dbReference>
<dbReference type="Pfam" id="PF17770">
    <property type="entry name" value="RNase_J_C"/>
    <property type="match status" value="1"/>
</dbReference>
<dbReference type="Gene3D" id="3.60.15.10">
    <property type="entry name" value="Ribonuclease Z/Hydroxyacylglutathione hydrolase-like"/>
    <property type="match status" value="1"/>
</dbReference>
<dbReference type="CDD" id="cd07714">
    <property type="entry name" value="RNaseJ_MBL-fold"/>
    <property type="match status" value="1"/>
</dbReference>
<keyword evidence="4 9" id="KW-0255">Endonuclease</keyword>
<keyword evidence="5 9" id="KW-0378">Hydrolase</keyword>
<dbReference type="InterPro" id="IPR001279">
    <property type="entry name" value="Metallo-B-lactamas"/>
</dbReference>
<keyword evidence="3" id="KW-0479">Metal-binding</keyword>
<evidence type="ECO:0000256" key="8">
    <source>
        <dbReference type="ARBA" id="ARBA00022884"/>
    </source>
</evidence>
<reference evidence="12 13" key="2">
    <citation type="submission" date="2023-06" db="EMBL/GenBank/DDBJ databases">
        <title>Identification and characterization of horizontal gene transfer across gut microbiota members of farm animals based on homology search.</title>
        <authorList>
            <person name="Schwarzerova J."/>
            <person name="Nykrynova M."/>
            <person name="Jureckova K."/>
            <person name="Cejkova D."/>
            <person name="Rychlik I."/>
        </authorList>
    </citation>
    <scope>NUCLEOTIDE SEQUENCE [LARGE SCALE GENOMIC DNA]</scope>
    <source>
        <strain evidence="12 13">ET39</strain>
    </source>
</reference>
<dbReference type="InterPro" id="IPR004613">
    <property type="entry name" value="RNase_J"/>
</dbReference>
<dbReference type="RefSeq" id="WP_289607618.1">
    <property type="nucleotide sequence ID" value="NZ_JAUDCG010000020.1"/>
</dbReference>
<protein>
    <recommendedName>
        <fullName evidence="9">Ribonuclease J</fullName>
        <shortName evidence="9">RNase J</shortName>
        <ecNumber evidence="9">3.1.-.-</ecNumber>
    </recommendedName>
</protein>
<reference evidence="13" key="1">
    <citation type="submission" date="2023-06" db="EMBL/GenBank/DDBJ databases">
        <title>Identification and characterization of horizontal gene transfer across gut microbiota members of farm animals based on homology search.</title>
        <authorList>
            <person name="Zeman M."/>
            <person name="Kubasova T."/>
            <person name="Jahodarova E."/>
            <person name="Nykrynova M."/>
            <person name="Rychlik I."/>
        </authorList>
    </citation>
    <scope>NUCLEOTIDE SEQUENCE [LARGE SCALE GENOMIC DNA]</scope>
    <source>
        <strain evidence="13">ET39</strain>
    </source>
</reference>
<reference evidence="12 13" key="3">
    <citation type="submission" date="2023-06" db="EMBL/GenBank/DDBJ databases">
        <authorList>
            <person name="Zeman M."/>
            <person name="Kubasova T."/>
            <person name="Jahodarova E."/>
            <person name="Nykrynova M."/>
            <person name="Rychlik I."/>
        </authorList>
    </citation>
    <scope>NUCLEOTIDE SEQUENCE [LARGE SCALE GENOMIC DNA]</scope>
    <source>
        <strain evidence="12 13">ET39</strain>
    </source>
</reference>
<keyword evidence="6" id="KW-0862">Zinc</keyword>
<evidence type="ECO:0000259" key="11">
    <source>
        <dbReference type="SMART" id="SM00849"/>
    </source>
</evidence>
<dbReference type="InterPro" id="IPR041636">
    <property type="entry name" value="RNase_J_C"/>
</dbReference>
<dbReference type="Gene3D" id="3.10.20.580">
    <property type="match status" value="1"/>
</dbReference>
<feature type="compositionally biased region" description="Polar residues" evidence="10">
    <location>
        <begin position="617"/>
        <end position="628"/>
    </location>
</feature>
<sequence length="669" mass="74179">MHSNQQTHAPHESGSFRNEYNKTTVEKNDTLVYAIGGLGEIGKNTYCFEHGNEILIVDAGVRFPEDNLLGVDYVIPDYSHLIKYNRKRKVLVITHGHEDHIGGIPFLLRSVNIEAIYAPRFACALIRRKLEEHRMVKGVKLIEINDQSSIHMKHFTVGFFNTIHSIPDSLGILINTPNGRIVETGDFKFDLTPLGHNADYQVMAYMGQIGVDLLMSDSTNSGVEDFSISEKKVAQEILDIMRKTNGRLIVATFASNVLRVAQILEAAVTCGRKVCIFGRSMENVVTIGRKMGTINIPQEHFLEPEQLNHTPSNKICIVCTGSQGEPLAALSRIANGTHRWIKLIPGDTVVFSSSPIPGNGGSVNQVVNKLFRAGANVLTKSVLNNLHTTGHASQEEQKLMLQLIKPKYFMPVHGEYKMLVQHKNTAIETGIPPENIFTCANGDVLILRDHKVFPSSWRIQADDVYVDGNDISGLSTAVLKDRKILANNGLVSVVIAIDSKENKILMRPVIVSRGFVFIKDSQSLLREAENIVHHALKEKMAQRTTFGELKNCVRSTLEPFLYNKTHRNPIVIPVIINSKSTMAQIEAMRSQRQANKNRSVEKDGAKKSAEPKKKTAAQKTNARGTTARKSAPKQSASKQDAPKKSAPAKPKAPRRTSAKTTRTKKSEEA</sequence>
<evidence type="ECO:0000313" key="13">
    <source>
        <dbReference type="Proteomes" id="UP001529340"/>
    </source>
</evidence>
<comment type="function">
    <text evidence="9">An RNase that has 5'-3' exonuclease and possibly endonuclease activity. Involved in maturation of rRNA and in some organisms also mRNA maturation and/or decay.</text>
</comment>
<evidence type="ECO:0000256" key="1">
    <source>
        <dbReference type="ARBA" id="ARBA00022490"/>
    </source>
</evidence>
<evidence type="ECO:0000313" key="12">
    <source>
        <dbReference type="EMBL" id="MDM8157155.1"/>
    </source>
</evidence>